<organism evidence="1 2">
    <name type="scientific">Gnathostoma spinigerum</name>
    <dbReference type="NCBI Taxonomy" id="75299"/>
    <lineage>
        <taxon>Eukaryota</taxon>
        <taxon>Metazoa</taxon>
        <taxon>Ecdysozoa</taxon>
        <taxon>Nematoda</taxon>
        <taxon>Chromadorea</taxon>
        <taxon>Rhabditida</taxon>
        <taxon>Spirurina</taxon>
        <taxon>Gnathostomatomorpha</taxon>
        <taxon>Gnathostomatoidea</taxon>
        <taxon>Gnathostomatidae</taxon>
        <taxon>Gnathostoma</taxon>
    </lineage>
</organism>
<comment type="caution">
    <text evidence="1">The sequence shown here is derived from an EMBL/GenBank/DDBJ whole genome shotgun (WGS) entry which is preliminary data.</text>
</comment>
<dbReference type="Proteomes" id="UP001608902">
    <property type="component" value="Unassembled WGS sequence"/>
</dbReference>
<protein>
    <submittedName>
        <fullName evidence="1">Uncharacterized protein</fullName>
    </submittedName>
</protein>
<keyword evidence="2" id="KW-1185">Reference proteome</keyword>
<evidence type="ECO:0000313" key="1">
    <source>
        <dbReference type="EMBL" id="MFH4975050.1"/>
    </source>
</evidence>
<gene>
    <name evidence="1" type="ORF">AB6A40_001759</name>
</gene>
<reference evidence="1 2" key="1">
    <citation type="submission" date="2024-08" db="EMBL/GenBank/DDBJ databases">
        <title>Gnathostoma spinigerum genome.</title>
        <authorList>
            <person name="Gonzalez-Bertolin B."/>
            <person name="Monzon S."/>
            <person name="Zaballos A."/>
            <person name="Jimenez P."/>
            <person name="Dekumyoy P."/>
            <person name="Varona S."/>
            <person name="Cuesta I."/>
            <person name="Sumanam S."/>
            <person name="Adisakwattana P."/>
            <person name="Gasser R.B."/>
            <person name="Hernandez-Gonzalez A."/>
            <person name="Young N.D."/>
            <person name="Perteguer M.J."/>
        </authorList>
    </citation>
    <scope>NUCLEOTIDE SEQUENCE [LARGE SCALE GENOMIC DNA]</scope>
    <source>
        <strain evidence="1">AL3</strain>
        <tissue evidence="1">Liver</tissue>
    </source>
</reference>
<dbReference type="EMBL" id="JBGFUD010000688">
    <property type="protein sequence ID" value="MFH4975050.1"/>
    <property type="molecule type" value="Genomic_DNA"/>
</dbReference>
<dbReference type="AlphaFoldDB" id="A0ABD6E4X8"/>
<sequence length="177" mass="19859">MFIRTTAATRPRSKWIRRGNLRAFRLRTVDEEWAPDAESDIGRWSLGQRTITRRGAVGKPIRKFRTVPTSNNATPGGSATVPMSSPFFGTPSITTAAKLSKLISDEVQRPTADPEATSIQYIDEEETIARMGEKCKADNGISRGVLFPKVRICWHQRSSIPMLHRLNKLSVRTGFIF</sequence>
<name>A0ABD6E4X8_9BILA</name>
<evidence type="ECO:0000313" key="2">
    <source>
        <dbReference type="Proteomes" id="UP001608902"/>
    </source>
</evidence>
<accession>A0ABD6E4X8</accession>
<proteinExistence type="predicted"/>